<comment type="caution">
    <text evidence="1">The sequence shown here is derived from an EMBL/GenBank/DDBJ whole genome shotgun (WGS) entry which is preliminary data.</text>
</comment>
<accession>A0A2W7NRW5</accession>
<dbReference type="EMBL" id="QKZK01000001">
    <property type="protein sequence ID" value="PZX20797.1"/>
    <property type="molecule type" value="Genomic_DNA"/>
</dbReference>
<organism evidence="1 2">
    <name type="scientific">Breznakibacter xylanolyticus</name>
    <dbReference type="NCBI Taxonomy" id="990"/>
    <lineage>
        <taxon>Bacteria</taxon>
        <taxon>Pseudomonadati</taxon>
        <taxon>Bacteroidota</taxon>
        <taxon>Bacteroidia</taxon>
        <taxon>Marinilabiliales</taxon>
        <taxon>Marinilabiliaceae</taxon>
        <taxon>Breznakibacter</taxon>
    </lineage>
</organism>
<name>A0A2W7NRW5_9BACT</name>
<reference evidence="1 2" key="1">
    <citation type="submission" date="2018-06" db="EMBL/GenBank/DDBJ databases">
        <title>Genomic Encyclopedia of Archaeal and Bacterial Type Strains, Phase II (KMG-II): from individual species to whole genera.</title>
        <authorList>
            <person name="Goeker M."/>
        </authorList>
    </citation>
    <scope>NUCLEOTIDE SEQUENCE [LARGE SCALE GENOMIC DNA]</scope>
    <source>
        <strain evidence="1 2">DSM 6779</strain>
    </source>
</reference>
<evidence type="ECO:0000313" key="1">
    <source>
        <dbReference type="EMBL" id="PZX20797.1"/>
    </source>
</evidence>
<dbReference type="Pfam" id="PF07610">
    <property type="entry name" value="DUF1573"/>
    <property type="match status" value="2"/>
</dbReference>
<sequence length="356" mass="38441">MSLGLGLMATLFVAGQQSKPFIKFSETVHDFGDIKEEAGRTAYSFELTNSGGQPLVIHNVTASCGCTAPDWSRTPIPPRGKGFVKATYDPANRPGPFNKTITVASNAQESSVILRITGNVIPRAKTVEDIYPKAMGALRLKAGHLSMTRVAPGTQKVERLEMINTSDKPIKISFERVPAHLTLVAQPAELKPQETGVITATFDASKKNDWGFVSDMVFVLVDGVKDMNNNRLSVSATIEEDYSVLTPQELASAPKAEFADKSFNFGQIKEGTKVTHNYELKNVGKSNLIIRKVKASCGCTAVQPAKMMLAPGESTSIKAEFDSKGRTGRQSKGITVITNDPTASTTILQFTAEVVK</sequence>
<dbReference type="Proteomes" id="UP000249239">
    <property type="component" value="Unassembled WGS sequence"/>
</dbReference>
<dbReference type="PANTHER" id="PTHR37833:SF1">
    <property type="entry name" value="SIGNAL PEPTIDE PROTEIN"/>
    <property type="match status" value="1"/>
</dbReference>
<proteinExistence type="predicted"/>
<dbReference type="InterPro" id="IPR013783">
    <property type="entry name" value="Ig-like_fold"/>
</dbReference>
<dbReference type="PANTHER" id="PTHR37833">
    <property type="entry name" value="LIPOPROTEIN-RELATED"/>
    <property type="match status" value="1"/>
</dbReference>
<protein>
    <submittedName>
        <fullName evidence="1">Uncharacterized protein DUF1573</fullName>
    </submittedName>
</protein>
<dbReference type="InterPro" id="IPR011467">
    <property type="entry name" value="DUF1573"/>
</dbReference>
<dbReference type="Gene3D" id="2.60.40.10">
    <property type="entry name" value="Immunoglobulins"/>
    <property type="match status" value="3"/>
</dbReference>
<keyword evidence="2" id="KW-1185">Reference proteome</keyword>
<dbReference type="AlphaFoldDB" id="A0A2W7NRW5"/>
<evidence type="ECO:0000313" key="2">
    <source>
        <dbReference type="Proteomes" id="UP000249239"/>
    </source>
</evidence>
<gene>
    <name evidence="1" type="ORF">LX69_00222</name>
</gene>